<evidence type="ECO:0000313" key="8">
    <source>
        <dbReference type="Proteomes" id="UP000195913"/>
    </source>
</evidence>
<dbReference type="GO" id="GO:0004805">
    <property type="term" value="F:trehalose-phosphatase activity"/>
    <property type="evidence" value="ECO:0007669"/>
    <property type="project" value="UniProtKB-EC"/>
</dbReference>
<evidence type="ECO:0000256" key="4">
    <source>
        <dbReference type="ARBA" id="ARBA00022801"/>
    </source>
</evidence>
<name>A0A1R4GER8_9MICC</name>
<dbReference type="Pfam" id="PF02358">
    <property type="entry name" value="Trehalose_PPase"/>
    <property type="match status" value="1"/>
</dbReference>
<dbReference type="AlphaFoldDB" id="A0A1R4GER8"/>
<dbReference type="InterPro" id="IPR036412">
    <property type="entry name" value="HAD-like_sf"/>
</dbReference>
<organism evidence="7 8">
    <name type="scientific">Arthrobacter rhombi</name>
    <dbReference type="NCBI Taxonomy" id="71253"/>
    <lineage>
        <taxon>Bacteria</taxon>
        <taxon>Bacillati</taxon>
        <taxon>Actinomycetota</taxon>
        <taxon>Actinomycetes</taxon>
        <taxon>Micrococcales</taxon>
        <taxon>Micrococcaceae</taxon>
        <taxon>Arthrobacter</taxon>
    </lineage>
</organism>
<comment type="similarity">
    <text evidence="3 6">Belongs to the trehalose phosphatase family.</text>
</comment>
<dbReference type="Gene3D" id="3.40.50.1000">
    <property type="entry name" value="HAD superfamily/HAD-like"/>
    <property type="match status" value="1"/>
</dbReference>
<evidence type="ECO:0000256" key="3">
    <source>
        <dbReference type="ARBA" id="ARBA00008770"/>
    </source>
</evidence>
<dbReference type="RefSeq" id="WP_245806676.1">
    <property type="nucleotide sequence ID" value="NZ_FUHW01000034.1"/>
</dbReference>
<proteinExistence type="inferred from homology"/>
<dbReference type="EMBL" id="FUHW01000034">
    <property type="protein sequence ID" value="SJM66412.1"/>
    <property type="molecule type" value="Genomic_DNA"/>
</dbReference>
<dbReference type="PANTHER" id="PTHR43768">
    <property type="entry name" value="TREHALOSE 6-PHOSPHATE PHOSPHATASE"/>
    <property type="match status" value="1"/>
</dbReference>
<protein>
    <recommendedName>
        <fullName evidence="6">Trehalose 6-phosphate phosphatase</fullName>
        <ecNumber evidence="6">3.1.3.12</ecNumber>
    </recommendedName>
</protein>
<keyword evidence="4 6" id="KW-0378">Hydrolase</keyword>
<dbReference type="GO" id="GO:0046872">
    <property type="term" value="F:metal ion binding"/>
    <property type="evidence" value="ECO:0007669"/>
    <property type="project" value="UniProtKB-KW"/>
</dbReference>
<dbReference type="Proteomes" id="UP000195913">
    <property type="component" value="Unassembled WGS sequence"/>
</dbReference>
<evidence type="ECO:0000256" key="1">
    <source>
        <dbReference type="ARBA" id="ARBA00000500"/>
    </source>
</evidence>
<comment type="catalytic activity">
    <reaction evidence="1 6">
        <text>alpha,alpha-trehalose 6-phosphate + H2O = alpha,alpha-trehalose + phosphate</text>
        <dbReference type="Rhea" id="RHEA:23420"/>
        <dbReference type="ChEBI" id="CHEBI:15377"/>
        <dbReference type="ChEBI" id="CHEBI:16551"/>
        <dbReference type="ChEBI" id="CHEBI:43474"/>
        <dbReference type="ChEBI" id="CHEBI:58429"/>
        <dbReference type="EC" id="3.1.3.12"/>
    </reaction>
</comment>
<dbReference type="GO" id="GO:0005992">
    <property type="term" value="P:trehalose biosynthetic process"/>
    <property type="evidence" value="ECO:0007669"/>
    <property type="project" value="UniProtKB-UniPathway"/>
</dbReference>
<evidence type="ECO:0000313" key="7">
    <source>
        <dbReference type="EMBL" id="SJM66412.1"/>
    </source>
</evidence>
<keyword evidence="8" id="KW-1185">Reference proteome</keyword>
<evidence type="ECO:0000256" key="6">
    <source>
        <dbReference type="RuleBase" id="RU361117"/>
    </source>
</evidence>
<gene>
    <name evidence="7" type="ORF">FM101_09830</name>
</gene>
<keyword evidence="6" id="KW-0479">Metal-binding</keyword>
<reference evidence="7 8" key="1">
    <citation type="submission" date="2017-02" db="EMBL/GenBank/DDBJ databases">
        <authorList>
            <person name="Peterson S.W."/>
        </authorList>
    </citation>
    <scope>NUCLEOTIDE SEQUENCE [LARGE SCALE GENOMIC DNA]</scope>
    <source>
        <strain evidence="7 8">B Ar 00.02</strain>
    </source>
</reference>
<dbReference type="PANTHER" id="PTHR43768:SF3">
    <property type="entry name" value="TREHALOSE 6-PHOSPHATE PHOSPHATASE"/>
    <property type="match status" value="1"/>
</dbReference>
<accession>A0A1R4GER8</accession>
<comment type="pathway">
    <text evidence="2 6">Glycan biosynthesis; trehalose biosynthesis.</text>
</comment>
<dbReference type="Gene3D" id="3.30.70.1020">
    <property type="entry name" value="Trehalose-6-phosphate phosphatase related protein, domain 2"/>
    <property type="match status" value="1"/>
</dbReference>
<evidence type="ECO:0000256" key="5">
    <source>
        <dbReference type="ARBA" id="ARBA00024179"/>
    </source>
</evidence>
<evidence type="ECO:0000256" key="2">
    <source>
        <dbReference type="ARBA" id="ARBA00005199"/>
    </source>
</evidence>
<dbReference type="EC" id="3.1.3.12" evidence="6"/>
<sequence>MALDAALRRAVDGLGDVGLLLVAMDFDGTMAPFVDRPGDARALPAAAEAFAELGEAENTVTALLSGRDLDSLRAVARPGPRVLLAGSHGGQLWAPPELAADAGSLELGPAQLTLLAAAVSRLEDVSAAHPGTTLEHKPAGVVLHVRQAEPAVGAAALRKARSRLEALSGLSLSDGKNVLEASVIRADKGAGLNWLREVVDADAVLFAGDDVTDEDAFSVLRRGDVGVKVGPGKTRAPFRVDGIGDVPALLQLALGVR</sequence>
<dbReference type="InterPro" id="IPR044651">
    <property type="entry name" value="OTSB-like"/>
</dbReference>
<keyword evidence="6" id="KW-0460">Magnesium</keyword>
<dbReference type="NCBIfam" id="TIGR01484">
    <property type="entry name" value="HAD-SF-IIB"/>
    <property type="match status" value="1"/>
</dbReference>
<dbReference type="UniPathway" id="UPA00299"/>
<comment type="function">
    <text evidence="5 6">Removes the phosphate from trehalose 6-phosphate to produce free trehalose.</text>
</comment>
<comment type="cofactor">
    <cofactor evidence="6">
        <name>Mg(2+)</name>
        <dbReference type="ChEBI" id="CHEBI:18420"/>
    </cofactor>
</comment>
<dbReference type="InterPro" id="IPR023214">
    <property type="entry name" value="HAD_sf"/>
</dbReference>
<dbReference type="NCBIfam" id="TIGR00685">
    <property type="entry name" value="T6PP"/>
    <property type="match status" value="1"/>
</dbReference>
<dbReference type="InterPro" id="IPR003337">
    <property type="entry name" value="Trehalose_PPase"/>
</dbReference>
<dbReference type="InterPro" id="IPR006379">
    <property type="entry name" value="HAD-SF_hydro_IIB"/>
</dbReference>
<dbReference type="SUPFAM" id="SSF56784">
    <property type="entry name" value="HAD-like"/>
    <property type="match status" value="1"/>
</dbReference>